<dbReference type="EMBL" id="VDFV01000010">
    <property type="protein sequence ID" value="TNC71977.1"/>
    <property type="molecule type" value="Genomic_DNA"/>
</dbReference>
<evidence type="ECO:0000313" key="7">
    <source>
        <dbReference type="EMBL" id="TNC71977.1"/>
    </source>
</evidence>
<sequence>MPPVETALAILVLLLTPGPTNTLLAIAGAERGWTRAVRLIPAELGGYLAITLPLALLGARLLDAQPAARTAITLLAAVWVAWLALSMWRVPAARTGAPSVTGRRVLVTTLLNPKALIFGLVLLPAADGARLLLNLGLFAAEIVAVAMAWAALGALLRRAGARGTGMPQGWRRAASVWLGALAVYLLGRVAGLA</sequence>
<dbReference type="GO" id="GO:0015171">
    <property type="term" value="F:amino acid transmembrane transporter activity"/>
    <property type="evidence" value="ECO:0007669"/>
    <property type="project" value="TreeGrafter"/>
</dbReference>
<evidence type="ECO:0000256" key="1">
    <source>
        <dbReference type="ARBA" id="ARBA00004651"/>
    </source>
</evidence>
<keyword evidence="5 6" id="KW-0472">Membrane</keyword>
<comment type="caution">
    <text evidence="7">The sequence shown here is derived from an EMBL/GenBank/DDBJ whole genome shotgun (WGS) entry which is preliminary data.</text>
</comment>
<feature type="transmembrane region" description="Helical" evidence="6">
    <location>
        <begin position="6"/>
        <end position="27"/>
    </location>
</feature>
<reference evidence="7 8" key="1">
    <citation type="submission" date="2019-06" db="EMBL/GenBank/DDBJ databases">
        <authorList>
            <person name="Jiang L."/>
        </authorList>
    </citation>
    <scope>NUCLEOTIDE SEQUENCE [LARGE SCALE GENOMIC DNA]</scope>
    <source>
        <strain evidence="7 8">YIM 48858</strain>
    </source>
</reference>
<accession>A0A5C4NH20</accession>
<dbReference type="GO" id="GO:0033228">
    <property type="term" value="P:cysteine export across plasma membrane"/>
    <property type="evidence" value="ECO:0007669"/>
    <property type="project" value="TreeGrafter"/>
</dbReference>
<feature type="transmembrane region" description="Helical" evidence="6">
    <location>
        <begin position="131"/>
        <end position="152"/>
    </location>
</feature>
<dbReference type="PANTHER" id="PTHR30086:SF20">
    <property type="entry name" value="ARGININE EXPORTER PROTEIN ARGO-RELATED"/>
    <property type="match status" value="1"/>
</dbReference>
<dbReference type="RefSeq" id="WP_139081407.1">
    <property type="nucleotide sequence ID" value="NZ_VDFV01000010.1"/>
</dbReference>
<dbReference type="InterPro" id="IPR001123">
    <property type="entry name" value="LeuE-type"/>
</dbReference>
<keyword evidence="8" id="KW-1185">Reference proteome</keyword>
<evidence type="ECO:0000256" key="3">
    <source>
        <dbReference type="ARBA" id="ARBA00022692"/>
    </source>
</evidence>
<evidence type="ECO:0000256" key="6">
    <source>
        <dbReference type="SAM" id="Phobius"/>
    </source>
</evidence>
<dbReference type="Proteomes" id="UP000305709">
    <property type="component" value="Unassembled WGS sequence"/>
</dbReference>
<organism evidence="7 8">
    <name type="scientific">Rubellimicrobium roseum</name>
    <dbReference type="NCBI Taxonomy" id="687525"/>
    <lineage>
        <taxon>Bacteria</taxon>
        <taxon>Pseudomonadati</taxon>
        <taxon>Pseudomonadota</taxon>
        <taxon>Alphaproteobacteria</taxon>
        <taxon>Rhodobacterales</taxon>
        <taxon>Roseobacteraceae</taxon>
        <taxon>Rubellimicrobium</taxon>
    </lineage>
</organism>
<keyword evidence="3 6" id="KW-0812">Transmembrane</keyword>
<proteinExistence type="predicted"/>
<feature type="transmembrane region" description="Helical" evidence="6">
    <location>
        <begin position="173"/>
        <end position="191"/>
    </location>
</feature>
<keyword evidence="4 6" id="KW-1133">Transmembrane helix</keyword>
<evidence type="ECO:0000256" key="2">
    <source>
        <dbReference type="ARBA" id="ARBA00022475"/>
    </source>
</evidence>
<dbReference type="OrthoDB" id="6710777at2"/>
<evidence type="ECO:0008006" key="9">
    <source>
        <dbReference type="Google" id="ProtNLM"/>
    </source>
</evidence>
<dbReference type="Pfam" id="PF01810">
    <property type="entry name" value="LysE"/>
    <property type="match status" value="1"/>
</dbReference>
<gene>
    <name evidence="7" type="ORF">FHG71_09575</name>
</gene>
<evidence type="ECO:0000256" key="4">
    <source>
        <dbReference type="ARBA" id="ARBA00022989"/>
    </source>
</evidence>
<evidence type="ECO:0000313" key="8">
    <source>
        <dbReference type="Proteomes" id="UP000305709"/>
    </source>
</evidence>
<dbReference type="PANTHER" id="PTHR30086">
    <property type="entry name" value="ARGININE EXPORTER PROTEIN ARGO"/>
    <property type="match status" value="1"/>
</dbReference>
<feature type="transmembrane region" description="Helical" evidence="6">
    <location>
        <begin position="39"/>
        <end position="61"/>
    </location>
</feature>
<feature type="transmembrane region" description="Helical" evidence="6">
    <location>
        <begin position="67"/>
        <end position="85"/>
    </location>
</feature>
<evidence type="ECO:0000256" key="5">
    <source>
        <dbReference type="ARBA" id="ARBA00023136"/>
    </source>
</evidence>
<feature type="transmembrane region" description="Helical" evidence="6">
    <location>
        <begin position="105"/>
        <end position="125"/>
    </location>
</feature>
<comment type="subcellular location">
    <subcellularLocation>
        <location evidence="1">Cell membrane</location>
        <topology evidence="1">Multi-pass membrane protein</topology>
    </subcellularLocation>
</comment>
<dbReference type="GO" id="GO:0005886">
    <property type="term" value="C:plasma membrane"/>
    <property type="evidence" value="ECO:0007669"/>
    <property type="project" value="UniProtKB-SubCell"/>
</dbReference>
<name>A0A5C4NH20_9RHOB</name>
<dbReference type="AlphaFoldDB" id="A0A5C4NH20"/>
<keyword evidence="2" id="KW-1003">Cell membrane</keyword>
<protein>
    <recommendedName>
        <fullName evidence="9">Threonine transporter RhtB</fullName>
    </recommendedName>
</protein>